<evidence type="ECO:0000313" key="1">
    <source>
        <dbReference type="EMBL" id="GAF81567.1"/>
    </source>
</evidence>
<accession>X0T071</accession>
<organism evidence="1">
    <name type="scientific">marine sediment metagenome</name>
    <dbReference type="NCBI Taxonomy" id="412755"/>
    <lineage>
        <taxon>unclassified sequences</taxon>
        <taxon>metagenomes</taxon>
        <taxon>ecological metagenomes</taxon>
    </lineage>
</organism>
<name>X0T071_9ZZZZ</name>
<proteinExistence type="predicted"/>
<comment type="caution">
    <text evidence="1">The sequence shown here is derived from an EMBL/GenBank/DDBJ whole genome shotgun (WGS) entry which is preliminary data.</text>
</comment>
<sequence length="151" mass="17093">MTYSVVSRTCEEMDRELDFVHGIGREMAELKFNRRESPFLNMISGARVHAELLDNLLRDDLCLSTGTLSNTGDPTKLFLTRLPIEQGVVQCGELRLESIGGAPPLRPNTRVAVSLFTYRRELRICMRCAPGSFSEPAARKLLNQYVSRFVR</sequence>
<gene>
    <name evidence="1" type="ORF">S01H1_18554</name>
</gene>
<reference evidence="1" key="1">
    <citation type="journal article" date="2014" name="Front. Microbiol.">
        <title>High frequency of phylogenetically diverse reductive dehalogenase-homologous genes in deep subseafloor sedimentary metagenomes.</title>
        <authorList>
            <person name="Kawai M."/>
            <person name="Futagami T."/>
            <person name="Toyoda A."/>
            <person name="Takaki Y."/>
            <person name="Nishi S."/>
            <person name="Hori S."/>
            <person name="Arai W."/>
            <person name="Tsubouchi T."/>
            <person name="Morono Y."/>
            <person name="Uchiyama I."/>
            <person name="Ito T."/>
            <person name="Fujiyama A."/>
            <person name="Inagaki F."/>
            <person name="Takami H."/>
        </authorList>
    </citation>
    <scope>NUCLEOTIDE SEQUENCE</scope>
    <source>
        <strain evidence="1">Expedition CK06-06</strain>
    </source>
</reference>
<dbReference type="EMBL" id="BARS01009929">
    <property type="protein sequence ID" value="GAF81567.1"/>
    <property type="molecule type" value="Genomic_DNA"/>
</dbReference>
<protein>
    <submittedName>
        <fullName evidence="1">Uncharacterized protein</fullName>
    </submittedName>
</protein>
<dbReference type="AlphaFoldDB" id="X0T071"/>